<feature type="transmembrane region" description="Helical" evidence="2">
    <location>
        <begin position="31"/>
        <end position="52"/>
    </location>
</feature>
<reference evidence="3" key="1">
    <citation type="submission" date="2024-05" db="EMBL/GenBank/DDBJ databases">
        <title>The Natural Products Discovery Center: Release of the First 8490 Sequenced Strains for Exploring Actinobacteria Biosynthetic Diversity.</title>
        <authorList>
            <person name="Kalkreuter E."/>
            <person name="Kautsar S.A."/>
            <person name="Yang D."/>
            <person name="Bader C.D."/>
            <person name="Teijaro C.N."/>
            <person name="Fluegel L."/>
            <person name="Davis C.M."/>
            <person name="Simpson J.R."/>
            <person name="Lauterbach L."/>
            <person name="Steele A.D."/>
            <person name="Gui C."/>
            <person name="Meng S."/>
            <person name="Li G."/>
            <person name="Viehrig K."/>
            <person name="Ye F."/>
            <person name="Su P."/>
            <person name="Kiefer A.F."/>
            <person name="Nichols A."/>
            <person name="Cepeda A.J."/>
            <person name="Yan W."/>
            <person name="Fan B."/>
            <person name="Jiang Y."/>
            <person name="Adhikari A."/>
            <person name="Zheng C.-J."/>
            <person name="Schuster L."/>
            <person name="Cowan T.M."/>
            <person name="Smanski M.J."/>
            <person name="Chevrette M.G."/>
            <person name="de Carvalho L.P.S."/>
            <person name="Shen B."/>
        </authorList>
    </citation>
    <scope>NUCLEOTIDE SEQUENCE</scope>
    <source>
        <strain evidence="3">NPDC080035</strain>
    </source>
</reference>
<evidence type="ECO:0000256" key="1">
    <source>
        <dbReference type="SAM" id="MobiDB-lite"/>
    </source>
</evidence>
<dbReference type="RefSeq" id="WP_348786689.1">
    <property type="nucleotide sequence ID" value="NZ_CP157390.1"/>
</dbReference>
<dbReference type="EMBL" id="CP157390">
    <property type="protein sequence ID" value="XBM46707.1"/>
    <property type="molecule type" value="Genomic_DNA"/>
</dbReference>
<gene>
    <name evidence="3" type="ORF">AAME72_11455</name>
</gene>
<sequence length="80" mass="8521">MSKRMFAQLCATIVLGILAVAIGRGMHDLGGVVVFAVCVVATVVSAFRVRSLRAKDLAARRRVPQNAATDEDGHRSGSIR</sequence>
<evidence type="ECO:0000313" key="3">
    <source>
        <dbReference type="EMBL" id="XBM46707.1"/>
    </source>
</evidence>
<protein>
    <submittedName>
        <fullName evidence="3">Uncharacterized protein</fullName>
    </submittedName>
</protein>
<feature type="compositionally biased region" description="Basic and acidic residues" evidence="1">
    <location>
        <begin position="71"/>
        <end position="80"/>
    </location>
</feature>
<keyword evidence="2" id="KW-0812">Transmembrane</keyword>
<keyword evidence="2" id="KW-1133">Transmembrane helix</keyword>
<dbReference type="AlphaFoldDB" id="A0AAU7G7W4"/>
<evidence type="ECO:0000256" key="2">
    <source>
        <dbReference type="SAM" id="Phobius"/>
    </source>
</evidence>
<name>A0AAU7G7W4_9MICO</name>
<feature type="region of interest" description="Disordered" evidence="1">
    <location>
        <begin position="58"/>
        <end position="80"/>
    </location>
</feature>
<organism evidence="3">
    <name type="scientific">Leifsonia sp. NPDC080035</name>
    <dbReference type="NCBI Taxonomy" id="3143936"/>
    <lineage>
        <taxon>Bacteria</taxon>
        <taxon>Bacillati</taxon>
        <taxon>Actinomycetota</taxon>
        <taxon>Actinomycetes</taxon>
        <taxon>Micrococcales</taxon>
        <taxon>Microbacteriaceae</taxon>
        <taxon>Leifsonia</taxon>
    </lineage>
</organism>
<accession>A0AAU7G7W4</accession>
<proteinExistence type="predicted"/>
<keyword evidence="2" id="KW-0472">Membrane</keyword>